<name>A0A4P8QPY0_9GAMM</name>
<dbReference type="AlphaFoldDB" id="A0A4P8QPY0"/>
<dbReference type="KEGG" id="brb:EH207_12280"/>
<organism evidence="1 2">
    <name type="scientific">Brenneria rubrifaciens</name>
    <dbReference type="NCBI Taxonomy" id="55213"/>
    <lineage>
        <taxon>Bacteria</taxon>
        <taxon>Pseudomonadati</taxon>
        <taxon>Pseudomonadota</taxon>
        <taxon>Gammaproteobacteria</taxon>
        <taxon>Enterobacterales</taxon>
        <taxon>Pectobacteriaceae</taxon>
        <taxon>Brenneria</taxon>
    </lineage>
</organism>
<dbReference type="Proteomes" id="UP000299580">
    <property type="component" value="Chromosome"/>
</dbReference>
<reference evidence="1 2" key="1">
    <citation type="submission" date="2018-11" db="EMBL/GenBank/DDBJ databases">
        <title>Genome sequences of Brenneria nigrifluens and Brenneria rubrifaciens.</title>
        <authorList>
            <person name="Poret-Peterson A.T."/>
            <person name="McClean A.E."/>
            <person name="Kluepfel D.A."/>
        </authorList>
    </citation>
    <scope>NUCLEOTIDE SEQUENCE [LARGE SCALE GENOMIC DNA]</scope>
    <source>
        <strain evidence="1 2">6D370</strain>
    </source>
</reference>
<evidence type="ECO:0000313" key="1">
    <source>
        <dbReference type="EMBL" id="QCR09232.1"/>
    </source>
</evidence>
<evidence type="ECO:0000313" key="2">
    <source>
        <dbReference type="Proteomes" id="UP000299580"/>
    </source>
</evidence>
<protein>
    <submittedName>
        <fullName evidence="1">Uncharacterized protein</fullName>
    </submittedName>
</protein>
<gene>
    <name evidence="1" type="ORF">EH207_12280</name>
</gene>
<proteinExistence type="predicted"/>
<dbReference type="RefSeq" id="WP_137714243.1">
    <property type="nucleotide sequence ID" value="NZ_CP034035.1"/>
</dbReference>
<keyword evidence="2" id="KW-1185">Reference proteome</keyword>
<accession>A0A4P8QPY0</accession>
<dbReference type="EMBL" id="CP034035">
    <property type="protein sequence ID" value="QCR09232.1"/>
    <property type="molecule type" value="Genomic_DNA"/>
</dbReference>
<sequence>MVNYRLISLALTAGDHSIAGIREVRCVTLSGTLGGVTGECLVYVSSSSIAIADNTMSGKTLSVSGMSLVASQGLNINGCDVQFSADSVMK</sequence>